<dbReference type="InterPro" id="IPR050574">
    <property type="entry name" value="HPF/YfiA_ribosome-assoc"/>
</dbReference>
<dbReference type="InterPro" id="IPR032528">
    <property type="entry name" value="Ribosom_S30AE_C"/>
</dbReference>
<dbReference type="HAMAP" id="MF_00839">
    <property type="entry name" value="HPF"/>
    <property type="match status" value="1"/>
</dbReference>
<dbReference type="PANTHER" id="PTHR33231:SF1">
    <property type="entry name" value="30S RIBOSOMAL PROTEIN"/>
    <property type="match status" value="1"/>
</dbReference>
<evidence type="ECO:0000313" key="6">
    <source>
        <dbReference type="Proteomes" id="UP001203761"/>
    </source>
</evidence>
<evidence type="ECO:0000259" key="4">
    <source>
        <dbReference type="Pfam" id="PF16321"/>
    </source>
</evidence>
<keyword evidence="2" id="KW-0963">Cytoplasm</keyword>
<comment type="subunit">
    <text evidence="2">Interacts with 100S ribosomes.</text>
</comment>
<evidence type="ECO:0000256" key="1">
    <source>
        <dbReference type="ARBA" id="ARBA00022845"/>
    </source>
</evidence>
<comment type="caution">
    <text evidence="5">The sequence shown here is derived from an EMBL/GenBank/DDBJ whole genome shotgun (WGS) entry which is preliminary data.</text>
</comment>
<comment type="subcellular location">
    <subcellularLocation>
        <location evidence="2">Cytoplasm</location>
    </subcellularLocation>
</comment>
<dbReference type="InterPro" id="IPR034694">
    <property type="entry name" value="HPF_long/plastid"/>
</dbReference>
<gene>
    <name evidence="5" type="primary">raiA</name>
    <name evidence="2" type="synonym">hpf</name>
    <name evidence="5" type="ORF">Bequi_11205</name>
</gene>
<dbReference type="EMBL" id="JAKNCJ010000006">
    <property type="protein sequence ID" value="MCL6423938.1"/>
    <property type="molecule type" value="Genomic_DNA"/>
</dbReference>
<dbReference type="Pfam" id="PF02482">
    <property type="entry name" value="Ribosomal_S30AE"/>
    <property type="match status" value="1"/>
</dbReference>
<dbReference type="SUPFAM" id="SSF69754">
    <property type="entry name" value="Ribosome binding protein Y (YfiA homologue)"/>
    <property type="match status" value="1"/>
</dbReference>
<dbReference type="InterPro" id="IPR036567">
    <property type="entry name" value="RHF-like"/>
</dbReference>
<sequence length="245" mass="26782">MEINVVGRHMDVPERFRRHLEEKLEKISQLAPQAQRVDVELSEESNPRQSDSAARVELTVHDDGAVIRSEARADDLYGALDVAHGKLLERLRRARDRRKDRGRGRSRSHQDIPSVRTMAPLGEGIEAGSVPGASAPSDQGPAEPGLSDPEQTDPLGGADRAAGEASEEGGDEAGDAFADSPVVIREKKHRAQPMSIDDALYRMEQVGHDFFLFVDEATGNPKVVYRRKGWNYGVIELEQAAGGTA</sequence>
<organism evidence="5 6">
    <name type="scientific">Brachybacterium equifaecis</name>
    <dbReference type="NCBI Taxonomy" id="2910770"/>
    <lineage>
        <taxon>Bacteria</taxon>
        <taxon>Bacillati</taxon>
        <taxon>Actinomycetota</taxon>
        <taxon>Actinomycetes</taxon>
        <taxon>Micrococcales</taxon>
        <taxon>Dermabacteraceae</taxon>
        <taxon>Brachybacterium</taxon>
    </lineage>
</organism>
<dbReference type="RefSeq" id="WP_249738018.1">
    <property type="nucleotide sequence ID" value="NZ_JAKNCJ010000006.1"/>
</dbReference>
<comment type="function">
    <text evidence="2">Required for dimerization of active 70S ribosomes into 100S ribosomes in stationary phase; 100S ribosomes are translationally inactive and sometimes present during exponential growth.</text>
</comment>
<dbReference type="Gene3D" id="3.30.505.50">
    <property type="entry name" value="Sigma 54 modulation/S30EA ribosomal protein, C-terminal domain"/>
    <property type="match status" value="1"/>
</dbReference>
<proteinExistence type="inferred from homology"/>
<dbReference type="Proteomes" id="UP001203761">
    <property type="component" value="Unassembled WGS sequence"/>
</dbReference>
<evidence type="ECO:0000256" key="3">
    <source>
        <dbReference type="SAM" id="MobiDB-lite"/>
    </source>
</evidence>
<name>A0ABT0R3F0_9MICO</name>
<comment type="similarity">
    <text evidence="2">Belongs to the HPF/YfiA ribosome-associated protein family. Long HPF subfamily.</text>
</comment>
<dbReference type="Gene3D" id="3.30.160.100">
    <property type="entry name" value="Ribosome hibernation promotion factor-like"/>
    <property type="match status" value="1"/>
</dbReference>
<dbReference type="InterPro" id="IPR003489">
    <property type="entry name" value="RHF/RaiA"/>
</dbReference>
<dbReference type="CDD" id="cd00552">
    <property type="entry name" value="RaiA"/>
    <property type="match status" value="1"/>
</dbReference>
<keyword evidence="1 2" id="KW-0810">Translation regulation</keyword>
<feature type="region of interest" description="Disordered" evidence="3">
    <location>
        <begin position="93"/>
        <end position="181"/>
    </location>
</feature>
<accession>A0ABT0R3F0</accession>
<dbReference type="PANTHER" id="PTHR33231">
    <property type="entry name" value="30S RIBOSOMAL PROTEIN"/>
    <property type="match status" value="1"/>
</dbReference>
<dbReference type="InterPro" id="IPR038416">
    <property type="entry name" value="Ribosom_S30AE_C_sf"/>
</dbReference>
<dbReference type="Pfam" id="PF16321">
    <property type="entry name" value="Ribosom_S30AE_C"/>
    <property type="match status" value="1"/>
</dbReference>
<feature type="compositionally biased region" description="Basic residues" evidence="3">
    <location>
        <begin position="93"/>
        <end position="107"/>
    </location>
</feature>
<protein>
    <recommendedName>
        <fullName evidence="2">Ribosome hibernation promoting factor</fullName>
        <shortName evidence="2">HPF</shortName>
    </recommendedName>
</protein>
<evidence type="ECO:0000313" key="5">
    <source>
        <dbReference type="EMBL" id="MCL6423938.1"/>
    </source>
</evidence>
<feature type="region of interest" description="Disordered" evidence="3">
    <location>
        <begin position="35"/>
        <end position="56"/>
    </location>
</feature>
<feature type="compositionally biased region" description="Acidic residues" evidence="3">
    <location>
        <begin position="165"/>
        <end position="174"/>
    </location>
</feature>
<reference evidence="5" key="1">
    <citation type="submission" date="2022-02" db="EMBL/GenBank/DDBJ databases">
        <authorList>
            <person name="Lee M."/>
            <person name="Kim S.-J."/>
            <person name="Jung M.-Y."/>
        </authorList>
    </citation>
    <scope>NUCLEOTIDE SEQUENCE</scope>
    <source>
        <strain evidence="5">JHP9</strain>
    </source>
</reference>
<keyword evidence="6" id="KW-1185">Reference proteome</keyword>
<feature type="domain" description="Sigma 54 modulation/S30EA ribosomal protein C-terminal" evidence="4">
    <location>
        <begin position="180"/>
        <end position="234"/>
    </location>
</feature>
<dbReference type="NCBIfam" id="TIGR00741">
    <property type="entry name" value="yfiA"/>
    <property type="match status" value="1"/>
</dbReference>
<evidence type="ECO:0000256" key="2">
    <source>
        <dbReference type="HAMAP-Rule" id="MF_00839"/>
    </source>
</evidence>